<evidence type="ECO:0000256" key="1">
    <source>
        <dbReference type="SAM" id="MobiDB-lite"/>
    </source>
</evidence>
<dbReference type="RefSeq" id="XP_007863100.1">
    <property type="nucleotide sequence ID" value="XM_007864909.1"/>
</dbReference>
<evidence type="ECO:0000313" key="2">
    <source>
        <dbReference type="EMBL" id="EPQ57731.1"/>
    </source>
</evidence>
<dbReference type="OrthoDB" id="3249258at2759"/>
<dbReference type="HOGENOM" id="CLU_924534_0_0_1"/>
<dbReference type="Proteomes" id="UP000030669">
    <property type="component" value="Unassembled WGS sequence"/>
</dbReference>
<organism evidence="2 3">
    <name type="scientific">Gloeophyllum trabeum (strain ATCC 11539 / FP-39264 / Madison 617)</name>
    <name type="common">Brown rot fungus</name>
    <dbReference type="NCBI Taxonomy" id="670483"/>
    <lineage>
        <taxon>Eukaryota</taxon>
        <taxon>Fungi</taxon>
        <taxon>Dikarya</taxon>
        <taxon>Basidiomycota</taxon>
        <taxon>Agaricomycotina</taxon>
        <taxon>Agaricomycetes</taxon>
        <taxon>Gloeophyllales</taxon>
        <taxon>Gloeophyllaceae</taxon>
        <taxon>Gloeophyllum</taxon>
    </lineage>
</organism>
<dbReference type="KEGG" id="gtr:GLOTRDRAFT_119784"/>
<protein>
    <submittedName>
        <fullName evidence="2">Uncharacterized protein</fullName>
    </submittedName>
</protein>
<reference evidence="2 3" key="1">
    <citation type="journal article" date="2012" name="Science">
        <title>The Paleozoic origin of enzymatic lignin decomposition reconstructed from 31 fungal genomes.</title>
        <authorList>
            <person name="Floudas D."/>
            <person name="Binder M."/>
            <person name="Riley R."/>
            <person name="Barry K."/>
            <person name="Blanchette R.A."/>
            <person name="Henrissat B."/>
            <person name="Martinez A.T."/>
            <person name="Otillar R."/>
            <person name="Spatafora J.W."/>
            <person name="Yadav J.S."/>
            <person name="Aerts A."/>
            <person name="Benoit I."/>
            <person name="Boyd A."/>
            <person name="Carlson A."/>
            <person name="Copeland A."/>
            <person name="Coutinho P.M."/>
            <person name="de Vries R.P."/>
            <person name="Ferreira P."/>
            <person name="Findley K."/>
            <person name="Foster B."/>
            <person name="Gaskell J."/>
            <person name="Glotzer D."/>
            <person name="Gorecki P."/>
            <person name="Heitman J."/>
            <person name="Hesse C."/>
            <person name="Hori C."/>
            <person name="Igarashi K."/>
            <person name="Jurgens J.A."/>
            <person name="Kallen N."/>
            <person name="Kersten P."/>
            <person name="Kohler A."/>
            <person name="Kuees U."/>
            <person name="Kumar T.K.A."/>
            <person name="Kuo A."/>
            <person name="LaButti K."/>
            <person name="Larrondo L.F."/>
            <person name="Lindquist E."/>
            <person name="Ling A."/>
            <person name="Lombard V."/>
            <person name="Lucas S."/>
            <person name="Lundell T."/>
            <person name="Martin R."/>
            <person name="McLaughlin D.J."/>
            <person name="Morgenstern I."/>
            <person name="Morin E."/>
            <person name="Murat C."/>
            <person name="Nagy L.G."/>
            <person name="Nolan M."/>
            <person name="Ohm R.A."/>
            <person name="Patyshakuliyeva A."/>
            <person name="Rokas A."/>
            <person name="Ruiz-Duenas F.J."/>
            <person name="Sabat G."/>
            <person name="Salamov A."/>
            <person name="Samejima M."/>
            <person name="Schmutz J."/>
            <person name="Slot J.C."/>
            <person name="St John F."/>
            <person name="Stenlid J."/>
            <person name="Sun H."/>
            <person name="Sun S."/>
            <person name="Syed K."/>
            <person name="Tsang A."/>
            <person name="Wiebenga A."/>
            <person name="Young D."/>
            <person name="Pisabarro A."/>
            <person name="Eastwood D.C."/>
            <person name="Martin F."/>
            <person name="Cullen D."/>
            <person name="Grigoriev I.V."/>
            <person name="Hibbett D.S."/>
        </authorList>
    </citation>
    <scope>NUCLEOTIDE SEQUENCE [LARGE SCALE GENOMIC DNA]</scope>
    <source>
        <strain evidence="2 3">ATCC 11539</strain>
    </source>
</reference>
<evidence type="ECO:0000313" key="3">
    <source>
        <dbReference type="Proteomes" id="UP000030669"/>
    </source>
</evidence>
<name>S7QCY6_GLOTA</name>
<feature type="region of interest" description="Disordered" evidence="1">
    <location>
        <begin position="1"/>
        <end position="34"/>
    </location>
</feature>
<accession>S7QCY6</accession>
<sequence length="301" mass="33372">MHRQRTLSQKTASSSSSGHPLNASTPWNASTRPSRARVTSLSSLPEFAKALINPRKSFLPSVSSLSTSPRAHASNAPTPPTPSSVAIYLLLTRILPPEIVIPILNFSGHYHRLSAHRRLETVVSARGLSVNERERRRKVYLDVEVAGTKPIRKIVWALRMPSLLNGVRMRAGGNGVWVGTGGQRTRDVHPFEVSLYRRSSPSCSAVEHSSPSPESPAYAEIIRVPLTIPVPAQSKTRYIVTWSADHELVRSIKTGDRIKLVLPAVYGRERGDMYSGEWMAGEGGFVRGEIWEAECFVYEEW</sequence>
<dbReference type="GeneID" id="19300584"/>
<proteinExistence type="predicted"/>
<keyword evidence="3" id="KW-1185">Reference proteome</keyword>
<gene>
    <name evidence="2" type="ORF">GLOTRDRAFT_119784</name>
</gene>
<dbReference type="EMBL" id="KB469298">
    <property type="protein sequence ID" value="EPQ57731.1"/>
    <property type="molecule type" value="Genomic_DNA"/>
</dbReference>
<dbReference type="AlphaFoldDB" id="S7QCY6"/>